<comment type="caution">
    <text evidence="1">The sequence shown here is derived from an EMBL/GenBank/DDBJ whole genome shotgun (WGS) entry which is preliminary data.</text>
</comment>
<reference evidence="1 2" key="1">
    <citation type="submission" date="2020-08" db="EMBL/GenBank/DDBJ databases">
        <title>The Agave Microbiome: Exploring the role of microbial communities in plant adaptations to desert environments.</title>
        <authorList>
            <person name="Partida-Martinez L.P."/>
        </authorList>
    </citation>
    <scope>NUCLEOTIDE SEQUENCE [LARGE SCALE GENOMIC DNA]</scope>
    <source>
        <strain evidence="1 2">AS2.23</strain>
    </source>
</reference>
<reference evidence="1 2" key="2">
    <citation type="submission" date="2020-08" db="EMBL/GenBank/DDBJ databases">
        <authorList>
            <person name="Partida-Martinez L."/>
            <person name="Huntemann M."/>
            <person name="Clum A."/>
            <person name="Wang J."/>
            <person name="Palaniappan K."/>
            <person name="Ritter S."/>
            <person name="Chen I.-M."/>
            <person name="Stamatis D."/>
            <person name="Reddy T."/>
            <person name="O'Malley R."/>
            <person name="Daum C."/>
            <person name="Shapiro N."/>
            <person name="Ivanova N."/>
            <person name="Kyrpides N."/>
            <person name="Woyke T."/>
        </authorList>
    </citation>
    <scope>NUCLEOTIDE SEQUENCE [LARGE SCALE GENOMIC DNA]</scope>
    <source>
        <strain evidence="1 2">AS2.23</strain>
    </source>
</reference>
<evidence type="ECO:0008006" key="3">
    <source>
        <dbReference type="Google" id="ProtNLM"/>
    </source>
</evidence>
<dbReference type="InterPro" id="IPR003615">
    <property type="entry name" value="HNH_nuc"/>
</dbReference>
<dbReference type="AlphaFoldDB" id="A0A7W4TKB1"/>
<proteinExistence type="predicted"/>
<dbReference type="RefSeq" id="WP_183390709.1">
    <property type="nucleotide sequence ID" value="NZ_JACHVY010000001.1"/>
</dbReference>
<sequence>MDAVSETVRVDYRRGVVTPESVWRAIVLYGANSASYKFAFGTTLLETAAAGHTSVSLDQLAPRYAELICQGLKRQPRQGTAASSRFLDACRAYNDGALSHAQLIERTTALGFANVIDAFPKLGGGDAPVRYYDDQRTSPSKGSLTLTDELLALAVTKHATALTAETDARWRLVETAWAAKVPGALLGSIDYEPDTEQLMLTTKVRRRSVTGAVAALNGYQDGRCAYCNRTMGADGIGGPIVEHVLPFMLKGSWTGPDVDAIWNLVLSCFPCNSAKAGRAPDERWMPWLERRNNDLISSHHPLREILIAQTGATPPARHLMLRDTYRHATETLPAIWTTPVPRP</sequence>
<gene>
    <name evidence="1" type="ORF">FHR75_001267</name>
</gene>
<protein>
    <recommendedName>
        <fullName evidence="3">HNH endonuclease</fullName>
    </recommendedName>
</protein>
<organism evidence="1 2">
    <name type="scientific">Kineococcus radiotolerans</name>
    <dbReference type="NCBI Taxonomy" id="131568"/>
    <lineage>
        <taxon>Bacteria</taxon>
        <taxon>Bacillati</taxon>
        <taxon>Actinomycetota</taxon>
        <taxon>Actinomycetes</taxon>
        <taxon>Kineosporiales</taxon>
        <taxon>Kineosporiaceae</taxon>
        <taxon>Kineococcus</taxon>
    </lineage>
</organism>
<evidence type="ECO:0000313" key="1">
    <source>
        <dbReference type="EMBL" id="MBB2900479.1"/>
    </source>
</evidence>
<dbReference type="EMBL" id="JACHVY010000001">
    <property type="protein sequence ID" value="MBB2900479.1"/>
    <property type="molecule type" value="Genomic_DNA"/>
</dbReference>
<accession>A0A7W4TKB1</accession>
<name>A0A7W4TKB1_KINRA</name>
<evidence type="ECO:0000313" key="2">
    <source>
        <dbReference type="Proteomes" id="UP000533269"/>
    </source>
</evidence>
<dbReference type="Gene3D" id="1.10.30.50">
    <property type="match status" value="1"/>
</dbReference>
<dbReference type="Proteomes" id="UP000533269">
    <property type="component" value="Unassembled WGS sequence"/>
</dbReference>
<dbReference type="CDD" id="cd00085">
    <property type="entry name" value="HNHc"/>
    <property type="match status" value="1"/>
</dbReference>